<proteinExistence type="predicted"/>
<keyword evidence="2" id="KW-1185">Reference proteome</keyword>
<organism evidence="1 2">
    <name type="scientific">Rhizobium calliandrae</name>
    <dbReference type="NCBI Taxonomy" id="1312182"/>
    <lineage>
        <taxon>Bacteria</taxon>
        <taxon>Pseudomonadati</taxon>
        <taxon>Pseudomonadota</taxon>
        <taxon>Alphaproteobacteria</taxon>
        <taxon>Hyphomicrobiales</taxon>
        <taxon>Rhizobiaceae</taxon>
        <taxon>Rhizobium/Agrobacterium group</taxon>
        <taxon>Rhizobium</taxon>
    </lineage>
</organism>
<accession>A0ABT7KLU7</accession>
<protein>
    <submittedName>
        <fullName evidence="1">Uncharacterized protein</fullName>
    </submittedName>
</protein>
<evidence type="ECO:0000313" key="2">
    <source>
        <dbReference type="Proteomes" id="UP001172630"/>
    </source>
</evidence>
<dbReference type="EMBL" id="JARFYN010000040">
    <property type="protein sequence ID" value="MDL2408903.1"/>
    <property type="molecule type" value="Genomic_DNA"/>
</dbReference>
<gene>
    <name evidence="1" type="ORF">PY650_25365</name>
</gene>
<sequence length="71" mass="8159">MTEAHGVRLDYLHQFRAAVMHLQLEAVADHRRLDNNVAFNPFGIRIEKRLSPAKTIRSPSMTPTIIAWYSV</sequence>
<evidence type="ECO:0000313" key="1">
    <source>
        <dbReference type="EMBL" id="MDL2408903.1"/>
    </source>
</evidence>
<comment type="caution">
    <text evidence="1">The sequence shown here is derived from an EMBL/GenBank/DDBJ whole genome shotgun (WGS) entry which is preliminary data.</text>
</comment>
<dbReference type="Proteomes" id="UP001172630">
    <property type="component" value="Unassembled WGS sequence"/>
</dbReference>
<reference evidence="1" key="1">
    <citation type="submission" date="2023-06" db="EMBL/GenBank/DDBJ databases">
        <title>Phylogenetic Diversity of Rhizobium strains.</title>
        <authorList>
            <person name="Moura F.T."/>
            <person name="Helene L.C.F."/>
            <person name="Hungria M."/>
        </authorList>
    </citation>
    <scope>NUCLEOTIDE SEQUENCE</scope>
    <source>
        <strain evidence="1">CCGE524</strain>
    </source>
</reference>
<name>A0ABT7KLU7_9HYPH</name>
<dbReference type="RefSeq" id="WP_285882348.1">
    <property type="nucleotide sequence ID" value="NZ_JARFYN010000040.1"/>
</dbReference>